<evidence type="ECO:0000313" key="2">
    <source>
        <dbReference type="EMBL" id="MFC4491169.1"/>
    </source>
</evidence>
<organism evidence="2 3">
    <name type="scientific">Chromobacterium aquaticum</name>
    <dbReference type="NCBI Taxonomy" id="467180"/>
    <lineage>
        <taxon>Bacteria</taxon>
        <taxon>Pseudomonadati</taxon>
        <taxon>Pseudomonadota</taxon>
        <taxon>Betaproteobacteria</taxon>
        <taxon>Neisseriales</taxon>
        <taxon>Chromobacteriaceae</taxon>
        <taxon>Chromobacterium</taxon>
    </lineage>
</organism>
<proteinExistence type="predicted"/>
<gene>
    <name evidence="2" type="ORF">ACFO0R_16280</name>
</gene>
<protein>
    <submittedName>
        <fullName evidence="2">Uncharacterized protein</fullName>
    </submittedName>
</protein>
<name>A0ABV8ZWV0_9NEIS</name>
<keyword evidence="3" id="KW-1185">Reference proteome</keyword>
<dbReference type="EMBL" id="JBHSEK010000011">
    <property type="protein sequence ID" value="MFC4491169.1"/>
    <property type="molecule type" value="Genomic_DNA"/>
</dbReference>
<keyword evidence="1" id="KW-0472">Membrane</keyword>
<keyword evidence="1" id="KW-0812">Transmembrane</keyword>
<feature type="transmembrane region" description="Helical" evidence="1">
    <location>
        <begin position="91"/>
        <end position="109"/>
    </location>
</feature>
<keyword evidence="1" id="KW-1133">Transmembrane helix</keyword>
<dbReference type="RefSeq" id="WP_231461365.1">
    <property type="nucleotide sequence ID" value="NZ_JAJOHW010000030.1"/>
</dbReference>
<reference evidence="3" key="1">
    <citation type="journal article" date="2019" name="Int. J. Syst. Evol. Microbiol.">
        <title>The Global Catalogue of Microorganisms (GCM) 10K type strain sequencing project: providing services to taxonomists for standard genome sequencing and annotation.</title>
        <authorList>
            <consortium name="The Broad Institute Genomics Platform"/>
            <consortium name="The Broad Institute Genome Sequencing Center for Infectious Disease"/>
            <person name="Wu L."/>
            <person name="Ma J."/>
        </authorList>
    </citation>
    <scope>NUCLEOTIDE SEQUENCE [LARGE SCALE GENOMIC DNA]</scope>
    <source>
        <strain evidence="3">CGMCC 4.7608</strain>
    </source>
</reference>
<sequence>MDIFTKENLSLALGVLGAWSFFKGSYYNIWTWSRNNKVVRLTKEKEFFISLKKSDRDLFIFVSSSAFAIAFMVGVALMFHSAGMDPGGEKIIHFTDWLFGFGIYMLSTFRMGQLNRLRKFDQTVQKIDAQLKKLQG</sequence>
<accession>A0ABV8ZWV0</accession>
<evidence type="ECO:0000313" key="3">
    <source>
        <dbReference type="Proteomes" id="UP001595999"/>
    </source>
</evidence>
<comment type="caution">
    <text evidence="2">The sequence shown here is derived from an EMBL/GenBank/DDBJ whole genome shotgun (WGS) entry which is preliminary data.</text>
</comment>
<dbReference type="Proteomes" id="UP001595999">
    <property type="component" value="Unassembled WGS sequence"/>
</dbReference>
<evidence type="ECO:0000256" key="1">
    <source>
        <dbReference type="SAM" id="Phobius"/>
    </source>
</evidence>
<feature type="transmembrane region" description="Helical" evidence="1">
    <location>
        <begin position="58"/>
        <end position="79"/>
    </location>
</feature>